<dbReference type="PANTHER" id="PTHR48046:SF1">
    <property type="entry name" value="GLYCOSYLTRANSFERASE-RELATED"/>
    <property type="match status" value="1"/>
</dbReference>
<keyword evidence="1" id="KW-0808">Transferase</keyword>
<dbReference type="OrthoDB" id="5835829at2759"/>
<evidence type="ECO:0000313" key="4">
    <source>
        <dbReference type="Proteomes" id="UP000327013"/>
    </source>
</evidence>
<gene>
    <name evidence="3" type="ORF">FH972_004272</name>
</gene>
<proteinExistence type="predicted"/>
<dbReference type="GO" id="GO:0016757">
    <property type="term" value="F:glycosyltransferase activity"/>
    <property type="evidence" value="ECO:0007669"/>
    <property type="project" value="UniProtKB-KW"/>
</dbReference>
<sequence length="104" mass="11327">MSWVKQSHQRMGGTGLSLAGPTGEPQEELGVAIRSKVLPLKKVVGRQEIEKMVRTIMEDKEGNAIRARVKELEHSAEKALSMGGSSFNALSELANHCSMKVRAP</sequence>
<name>A0A5N6QP47_9ROSI</name>
<protein>
    <submittedName>
        <fullName evidence="3">Uncharacterized protein</fullName>
    </submittedName>
</protein>
<evidence type="ECO:0000313" key="3">
    <source>
        <dbReference type="EMBL" id="KAE7999883.1"/>
    </source>
</evidence>
<keyword evidence="1" id="KW-0328">Glycosyltransferase</keyword>
<dbReference type="Proteomes" id="UP000327013">
    <property type="component" value="Chromosome 1"/>
</dbReference>
<keyword evidence="4" id="KW-1185">Reference proteome</keyword>
<dbReference type="SUPFAM" id="SSF53756">
    <property type="entry name" value="UDP-Glycosyltransferase/glycogen phosphorylase"/>
    <property type="match status" value="1"/>
</dbReference>
<dbReference type="AlphaFoldDB" id="A0A5N6QP47"/>
<dbReference type="EMBL" id="CM017321">
    <property type="protein sequence ID" value="KAE7999883.1"/>
    <property type="molecule type" value="Genomic_DNA"/>
</dbReference>
<feature type="region of interest" description="Disordered" evidence="2">
    <location>
        <begin position="1"/>
        <end position="25"/>
    </location>
</feature>
<dbReference type="PANTHER" id="PTHR48046">
    <property type="entry name" value="UDP-GLYCOSYLTRANSFERASE 72E1"/>
    <property type="match status" value="1"/>
</dbReference>
<organism evidence="3 4">
    <name type="scientific">Carpinus fangiana</name>
    <dbReference type="NCBI Taxonomy" id="176857"/>
    <lineage>
        <taxon>Eukaryota</taxon>
        <taxon>Viridiplantae</taxon>
        <taxon>Streptophyta</taxon>
        <taxon>Embryophyta</taxon>
        <taxon>Tracheophyta</taxon>
        <taxon>Spermatophyta</taxon>
        <taxon>Magnoliopsida</taxon>
        <taxon>eudicotyledons</taxon>
        <taxon>Gunneridae</taxon>
        <taxon>Pentapetalae</taxon>
        <taxon>rosids</taxon>
        <taxon>fabids</taxon>
        <taxon>Fagales</taxon>
        <taxon>Betulaceae</taxon>
        <taxon>Carpinus</taxon>
    </lineage>
</organism>
<dbReference type="Gene3D" id="3.40.50.2000">
    <property type="entry name" value="Glycogen Phosphorylase B"/>
    <property type="match status" value="2"/>
</dbReference>
<accession>A0A5N6QP47</accession>
<evidence type="ECO:0000256" key="1">
    <source>
        <dbReference type="ARBA" id="ARBA00022676"/>
    </source>
</evidence>
<evidence type="ECO:0000256" key="2">
    <source>
        <dbReference type="SAM" id="MobiDB-lite"/>
    </source>
</evidence>
<reference evidence="3 4" key="1">
    <citation type="submission" date="2019-06" db="EMBL/GenBank/DDBJ databases">
        <title>A chromosomal-level reference genome of Carpinus fangiana (Coryloideae, Betulaceae).</title>
        <authorList>
            <person name="Yang X."/>
            <person name="Wang Z."/>
            <person name="Zhang L."/>
            <person name="Hao G."/>
            <person name="Liu J."/>
            <person name="Yang Y."/>
        </authorList>
    </citation>
    <scope>NUCLEOTIDE SEQUENCE [LARGE SCALE GENOMIC DNA]</scope>
    <source>
        <strain evidence="3">Cfa_2016G</strain>
        <tissue evidence="3">Leaf</tissue>
    </source>
</reference>